<organism evidence="2 3">
    <name type="scientific">Pseudoalteromonas shioyasakiensis</name>
    <dbReference type="NCBI Taxonomy" id="1190813"/>
    <lineage>
        <taxon>Bacteria</taxon>
        <taxon>Pseudomonadati</taxon>
        <taxon>Pseudomonadota</taxon>
        <taxon>Gammaproteobacteria</taxon>
        <taxon>Alteromonadales</taxon>
        <taxon>Pseudoalteromonadaceae</taxon>
        <taxon>Pseudoalteromonas</taxon>
    </lineage>
</organism>
<protein>
    <submittedName>
        <fullName evidence="2">Uncharacterized protein</fullName>
    </submittedName>
</protein>
<keyword evidence="1" id="KW-1133">Transmembrane helix</keyword>
<dbReference type="GeneID" id="42909461"/>
<evidence type="ECO:0000313" key="2">
    <source>
        <dbReference type="EMBL" id="MDI4668539.1"/>
    </source>
</evidence>
<proteinExistence type="predicted"/>
<sequence length="78" mass="9021">MSRHTGLYLAKQLFIILTLLYAVNFVCNEYLAWNAYMDCQSKCHTLGLEKGRIQNTTFSEDVTLCRCLADTDYYVVLN</sequence>
<accession>A0ABT6TZ53</accession>
<dbReference type="EMBL" id="JAKUMG010000002">
    <property type="protein sequence ID" value="MDI4668539.1"/>
    <property type="molecule type" value="Genomic_DNA"/>
</dbReference>
<keyword evidence="3" id="KW-1185">Reference proteome</keyword>
<name>A0ABT6TZ53_9GAMM</name>
<keyword evidence="1" id="KW-0812">Transmembrane</keyword>
<comment type="caution">
    <text evidence="2">The sequence shown here is derived from an EMBL/GenBank/DDBJ whole genome shotgun (WGS) entry which is preliminary data.</text>
</comment>
<evidence type="ECO:0000256" key="1">
    <source>
        <dbReference type="SAM" id="Phobius"/>
    </source>
</evidence>
<gene>
    <name evidence="2" type="ORF">MKZ47_05425</name>
</gene>
<evidence type="ECO:0000313" key="3">
    <source>
        <dbReference type="Proteomes" id="UP001156974"/>
    </source>
</evidence>
<feature type="transmembrane region" description="Helical" evidence="1">
    <location>
        <begin position="12"/>
        <end position="33"/>
    </location>
</feature>
<dbReference type="Proteomes" id="UP001156974">
    <property type="component" value="Unassembled WGS sequence"/>
</dbReference>
<reference evidence="2 3" key="1">
    <citation type="submission" date="2022-02" db="EMBL/GenBank/DDBJ databases">
        <title>Genome analysis of Beneficial Microorganisms for Coral consortium from Pocillopora damicornis.</title>
        <authorList>
            <person name="Rosado P.M."/>
            <person name="Cardoso P.M."/>
            <person name="Rosado J.G."/>
            <person name="Schultz J."/>
            <person name="Rocha U."/>
            <person name="Costa T.K."/>
            <person name="Peixoto R.S."/>
        </authorList>
    </citation>
    <scope>NUCLEOTIDE SEQUENCE [LARGE SCALE GENOMIC DNA]</scope>
    <source>
        <strain evidence="2 3">BMC5</strain>
    </source>
</reference>
<dbReference type="RefSeq" id="WP_130167504.1">
    <property type="nucleotide sequence ID" value="NZ_CP077771.1"/>
</dbReference>
<keyword evidence="1" id="KW-0472">Membrane</keyword>